<evidence type="ECO:0000256" key="3">
    <source>
        <dbReference type="ARBA" id="ARBA00023054"/>
    </source>
</evidence>
<protein>
    <submittedName>
        <fullName evidence="7">Coiled-coil domain-containing protein 120</fullName>
    </submittedName>
</protein>
<reference evidence="6" key="1">
    <citation type="journal article" date="2016" name="Nat. Commun.">
        <title>The channel catfish genome sequence provides insights into the evolution of scale formation in teleosts.</title>
        <authorList>
            <person name="Liu Z."/>
            <person name="Liu S."/>
            <person name="Yao J."/>
            <person name="Bao L."/>
            <person name="Zhang J."/>
            <person name="Li Y."/>
            <person name="Jiang C."/>
            <person name="Sun L."/>
            <person name="Wang R."/>
            <person name="Zhang Y."/>
            <person name="Zhou T."/>
            <person name="Zeng Q."/>
            <person name="Fu Q."/>
            <person name="Gao S."/>
            <person name="Li N."/>
            <person name="Koren S."/>
            <person name="Jiang Y."/>
            <person name="Zimin A."/>
            <person name="Xu P."/>
            <person name="Phillippy A.M."/>
            <person name="Geng X."/>
            <person name="Song L."/>
            <person name="Sun F."/>
            <person name="Li C."/>
            <person name="Wang X."/>
            <person name="Chen A."/>
            <person name="Jin Y."/>
            <person name="Yuan Z."/>
            <person name="Yang Y."/>
            <person name="Tan S."/>
            <person name="Peatman E."/>
            <person name="Lu J."/>
            <person name="Qin Z."/>
            <person name="Dunham R."/>
            <person name="Li Z."/>
            <person name="Sonstegard T."/>
            <person name="Feng J."/>
            <person name="Danzmann R.G."/>
            <person name="Schroeder S."/>
            <person name="Scheffler B."/>
            <person name="Duke M.V."/>
            <person name="Ballard L."/>
            <person name="Kucuktas H."/>
            <person name="Kaltenboeck L."/>
            <person name="Liu H."/>
            <person name="Armbruster J."/>
            <person name="Xie Y."/>
            <person name="Kirby M.L."/>
            <person name="Tian Y."/>
            <person name="Flanagan M.E."/>
            <person name="Mu W."/>
            <person name="Waldbieser G.C."/>
        </authorList>
    </citation>
    <scope>NUCLEOTIDE SEQUENCE [LARGE SCALE GENOMIC DNA]</scope>
    <source>
        <strain evidence="6">SDA103</strain>
    </source>
</reference>
<keyword evidence="6" id="KW-1185">Reference proteome</keyword>
<dbReference type="STRING" id="7998.ENSIPUP00000022698"/>
<keyword evidence="2" id="KW-0963">Cytoplasm</keyword>
<sequence length="610" mass="67536">MEVKGHWITTMGLAVPEFQGCQNSKLQAERISDLQEKRRSLQTLLSSRQKELQEVCLLEAELTGKLPCEFPLEVGEQPPIVQRRAGKALNATSKVEDNLGQRRQVKTGFSGTLNQSIESNKRIVHRGCHTEETVKSESSSMSDSTHSQDNEDLSSSVVSEHRSLSHPRLFSGSPDSRLCKTLSPVEIYYETRTNLNSTSSSVSPSHSLPRSASNVDGMSVPATPILSQNIPVCIHVRSDISTDVALKQWDGSPDVARFLPLASLESSSSERMSYIYNSLARRSNSSEALLDRSNHPQLVASRNGMPPRTGPYKSSESLTDGKLRHMYHGSPERQLGGSKEQGHMHSSVSKGSGASYDETLMDCMSKPQKRPVQSQQHFSVEHIWPDLPALPKSRTSTQLNVFPHSQMHLTSDTHSNSPIFVQSYETKPRQVKVTRTKSCGPFTPLQQHSLDHLLVYAYEPTNLLSGSTASSFPSLLPHQTEIPNSTVTFSSKPGPFSLPTLDDSTRSLHKALALEGLRDWYLRNALGYPTAARGQEGLRLRTPPHLVRLPWSVPLGPLYSHSQIPQSNSFHGHPLHGRSVEFSLYQERFTSKETTQKESRSDAPAPGTLV</sequence>
<evidence type="ECO:0000256" key="4">
    <source>
        <dbReference type="SAM" id="MobiDB-lite"/>
    </source>
</evidence>
<evidence type="ECO:0000313" key="6">
    <source>
        <dbReference type="Proteomes" id="UP000221080"/>
    </source>
</evidence>
<feature type="compositionally biased region" description="Low complexity" evidence="4">
    <location>
        <begin position="196"/>
        <end position="213"/>
    </location>
</feature>
<dbReference type="GO" id="GO:0005737">
    <property type="term" value="C:cytoplasm"/>
    <property type="evidence" value="ECO:0007669"/>
    <property type="project" value="UniProtKB-SubCell"/>
</dbReference>
<organism evidence="6 7">
    <name type="scientific">Ictalurus punctatus</name>
    <name type="common">Channel catfish</name>
    <name type="synonym">Silurus punctatus</name>
    <dbReference type="NCBI Taxonomy" id="7998"/>
    <lineage>
        <taxon>Eukaryota</taxon>
        <taxon>Metazoa</taxon>
        <taxon>Chordata</taxon>
        <taxon>Craniata</taxon>
        <taxon>Vertebrata</taxon>
        <taxon>Euteleostomi</taxon>
        <taxon>Actinopterygii</taxon>
        <taxon>Neopterygii</taxon>
        <taxon>Teleostei</taxon>
        <taxon>Ostariophysi</taxon>
        <taxon>Siluriformes</taxon>
        <taxon>Ictaluridae</taxon>
        <taxon>Ictalurus</taxon>
    </lineage>
</organism>
<comment type="subcellular location">
    <subcellularLocation>
        <location evidence="1">Cytoplasm</location>
    </subcellularLocation>
</comment>
<dbReference type="CTD" id="768286"/>
<feature type="domain" description="Cytohesin Ubiquitin Protein Inducing" evidence="5">
    <location>
        <begin position="24"/>
        <end position="92"/>
    </location>
</feature>
<feature type="region of interest" description="Disordered" evidence="4">
    <location>
        <begin position="196"/>
        <end position="215"/>
    </location>
</feature>
<gene>
    <name evidence="7" type="primary">ccdc120b</name>
</gene>
<dbReference type="OrthoDB" id="10063592at2759"/>
<accession>A0A2D0TB09</accession>
<dbReference type="KEGG" id="ipu:108281022"/>
<dbReference type="InterPro" id="IPR043447">
    <property type="entry name" value="CCDC120/INAVA"/>
</dbReference>
<name>A0A2D0TB09_ICTPU</name>
<dbReference type="Pfam" id="PF11819">
    <property type="entry name" value="CUPID"/>
    <property type="match status" value="1"/>
</dbReference>
<feature type="region of interest" description="Disordered" evidence="4">
    <location>
        <begin position="590"/>
        <end position="610"/>
    </location>
</feature>
<reference evidence="7" key="2">
    <citation type="submission" date="2025-08" db="UniProtKB">
        <authorList>
            <consortium name="RefSeq"/>
        </authorList>
    </citation>
    <scope>IDENTIFICATION</scope>
    <source>
        <tissue evidence="7">Blood</tissue>
    </source>
</reference>
<evidence type="ECO:0000256" key="1">
    <source>
        <dbReference type="ARBA" id="ARBA00004496"/>
    </source>
</evidence>
<dbReference type="Proteomes" id="UP000221080">
    <property type="component" value="Chromosome 21"/>
</dbReference>
<dbReference type="PANTHER" id="PTHR16093:SF5">
    <property type="entry name" value="COILED-COIL DOMAIN-CONTAINING PROTEIN 120"/>
    <property type="match status" value="1"/>
</dbReference>
<feature type="compositionally biased region" description="Low complexity" evidence="4">
    <location>
        <begin position="136"/>
        <end position="158"/>
    </location>
</feature>
<evidence type="ECO:0000259" key="5">
    <source>
        <dbReference type="Pfam" id="PF11819"/>
    </source>
</evidence>
<dbReference type="GeneID" id="108281022"/>
<dbReference type="RefSeq" id="XP_017352053.1">
    <property type="nucleotide sequence ID" value="XM_017496564.3"/>
</dbReference>
<dbReference type="AlphaFoldDB" id="A0A2D0TB09"/>
<feature type="region of interest" description="Disordered" evidence="4">
    <location>
        <begin position="286"/>
        <end position="354"/>
    </location>
</feature>
<proteinExistence type="predicted"/>
<evidence type="ECO:0000313" key="7">
    <source>
        <dbReference type="RefSeq" id="XP_017352053.1"/>
    </source>
</evidence>
<feature type="region of interest" description="Disordered" evidence="4">
    <location>
        <begin position="126"/>
        <end position="169"/>
    </location>
</feature>
<dbReference type="PANTHER" id="PTHR16093">
    <property type="entry name" value="COILED-COIL DOMAIN-CONTAINING PROTEIN 120 FAMILY MEMBER"/>
    <property type="match status" value="1"/>
</dbReference>
<dbReference type="InterPro" id="IPR021774">
    <property type="entry name" value="CUPID"/>
</dbReference>
<evidence type="ECO:0000256" key="2">
    <source>
        <dbReference type="ARBA" id="ARBA00022490"/>
    </source>
</evidence>
<feature type="compositionally biased region" description="Basic and acidic residues" evidence="4">
    <location>
        <begin position="590"/>
        <end position="601"/>
    </location>
</feature>
<keyword evidence="3" id="KW-0175">Coiled coil</keyword>